<dbReference type="OrthoDB" id="5574975at2759"/>
<evidence type="ECO:0000256" key="3">
    <source>
        <dbReference type="ARBA" id="ARBA00022737"/>
    </source>
</evidence>
<feature type="compositionally biased region" description="Polar residues" evidence="6">
    <location>
        <begin position="821"/>
        <end position="834"/>
    </location>
</feature>
<keyword evidence="3" id="KW-0677">Repeat</keyword>
<dbReference type="Gene3D" id="1.25.10.10">
    <property type="entry name" value="Leucine-rich Repeat Variant"/>
    <property type="match status" value="4"/>
</dbReference>
<dbReference type="GO" id="GO:0006661">
    <property type="term" value="P:phosphatidylinositol biosynthetic process"/>
    <property type="evidence" value="ECO:0007669"/>
    <property type="project" value="EnsemblFungi"/>
</dbReference>
<dbReference type="Pfam" id="PF11916">
    <property type="entry name" value="Vac14_Fig4_bd"/>
    <property type="match status" value="1"/>
</dbReference>
<dbReference type="InterPro" id="IPR021133">
    <property type="entry name" value="HEAT_type_2"/>
</dbReference>
<dbReference type="GO" id="GO:0010008">
    <property type="term" value="C:endosome membrane"/>
    <property type="evidence" value="ECO:0007669"/>
    <property type="project" value="TreeGrafter"/>
</dbReference>
<organism evidence="8 9">
    <name type="scientific">Candida glabrata</name>
    <name type="common">Yeast</name>
    <name type="synonym">Torulopsis glabrata</name>
    <dbReference type="NCBI Taxonomy" id="5478"/>
    <lineage>
        <taxon>Eukaryota</taxon>
        <taxon>Fungi</taxon>
        <taxon>Dikarya</taxon>
        <taxon>Ascomycota</taxon>
        <taxon>Saccharomycotina</taxon>
        <taxon>Saccharomycetes</taxon>
        <taxon>Saccharomycetales</taxon>
        <taxon>Saccharomycetaceae</taxon>
        <taxon>Nakaseomyces</taxon>
    </lineage>
</organism>
<evidence type="ECO:0000256" key="4">
    <source>
        <dbReference type="ARBA" id="ARBA00023136"/>
    </source>
</evidence>
<dbReference type="InterPro" id="IPR011989">
    <property type="entry name" value="ARM-like"/>
</dbReference>
<dbReference type="VEuPathDB" id="FungiDB:GW608_H06501"/>
<dbReference type="PANTHER" id="PTHR16023">
    <property type="entry name" value="TAX1 BINDING PROTEIN-RELATED"/>
    <property type="match status" value="1"/>
</dbReference>
<dbReference type="Pfam" id="PF12755">
    <property type="entry name" value="Vac14_Fab1_bd"/>
    <property type="match status" value="1"/>
</dbReference>
<dbReference type="GO" id="GO:0000329">
    <property type="term" value="C:fungal-type vacuole membrane"/>
    <property type="evidence" value="ECO:0007669"/>
    <property type="project" value="EnsemblFungi"/>
</dbReference>
<protein>
    <submittedName>
        <fullName evidence="8">Vacuole morphology and inheritance protein 14</fullName>
    </submittedName>
</protein>
<evidence type="ECO:0000313" key="9">
    <source>
        <dbReference type="Proteomes" id="UP000054886"/>
    </source>
</evidence>
<gene>
    <name evidence="8" type="ORF">AO440_002170</name>
</gene>
<dbReference type="GO" id="GO:0030674">
    <property type="term" value="F:protein-macromolecule adaptor activity"/>
    <property type="evidence" value="ECO:0007669"/>
    <property type="project" value="EnsemblFungi"/>
</dbReference>
<dbReference type="VEuPathDB" id="FungiDB:CAGL0H06501g"/>
<feature type="domain" description="Vacuolar protein 14 C-terminal Fig4-binding" evidence="7">
    <location>
        <begin position="556"/>
        <end position="730"/>
    </location>
</feature>
<dbReference type="GO" id="GO:0042327">
    <property type="term" value="P:positive regulation of phosphorylation"/>
    <property type="evidence" value="ECO:0007669"/>
    <property type="project" value="EnsemblFungi"/>
</dbReference>
<accession>A0A0W0DW97</accession>
<dbReference type="AlphaFoldDB" id="A0A0W0DW97"/>
<dbReference type="InterPro" id="IPR016024">
    <property type="entry name" value="ARM-type_fold"/>
</dbReference>
<dbReference type="GO" id="GO:0071474">
    <property type="term" value="P:cellular hyperosmotic response"/>
    <property type="evidence" value="ECO:0007669"/>
    <property type="project" value="EnsemblFungi"/>
</dbReference>
<evidence type="ECO:0000256" key="6">
    <source>
        <dbReference type="SAM" id="MobiDB-lite"/>
    </source>
</evidence>
<dbReference type="PANTHER" id="PTHR16023:SF0">
    <property type="entry name" value="PROTEIN VAC14 HOMOLOG"/>
    <property type="match status" value="1"/>
</dbReference>
<dbReference type="VEuPathDB" id="FungiDB:GWK60_H06413"/>
<evidence type="ECO:0000256" key="5">
    <source>
        <dbReference type="PROSITE-ProRule" id="PRU00103"/>
    </source>
</evidence>
<sequence>MDKSIEKGLNDKLYDKRKASALELEKLVKQCVLENDYARVEQIIDHLCKDYAYALHQPMARNAGLMGLAATAIALGPNQVGTYLPQILPPVLACFGDQNDQVRFYACESLYNIAKIAKGEILLYFNEVFDVLSKISADTENSVKGAAELLDRLIKDIVAEKASNYVSLVNNDPNNVPPATRTDSVTGNVYQESYEQDDALAFSLPKFIPLLMERINAINPDTRIFLVDWIRVLLDSPDLELISYLPSFLGGLFNFLGDSHKDVRVVTNSLLELLLQEVVRVATIHRKIREYKLAKEKQPSLNKKNDGSLIAEKKKSLLNALGSLSIESVSNNSSITENPESIRTSENEQKFIEDNDGEEYIPGQDIHIDFPELINILLSNLASSEIDIQLIALQWMDKLLVLADSDFIPFLPRILSVLIKLLGRSEENIIELAKEVNSKLVTLCTENTTGLDEEGEDAINYGSIVNSLSLQFFDSSTTSRIASFDWLMLIYQKAPEKIMEHSEGLFLIILKSLTNKDATLLDKALSLLNNLCLDTNDQYLRKFLKAFIEGLKRDPKQLKVRANYVLKQISIKLATERVYKLISSILEEDFDVVFVRMMIQIMSTNLMTAPELFNLRKKLRNNDDIMFFNIIFKSWCCNPVSAISLCLVAENYELAYLVLQSYANHELKINDLIQFDILIQLIESPVFSRLRLQLLEQDRYPYLYKCLYGILMILPQSEAFNLLNKRLKSVNVWFAQGSQNKNSFYKQSNRSGLSDVSNTSDISQQRSVSNSKLHFIDLLDHFNKSMETDYYSQREGLGLKEAQLNFLDGFHNVENENSSFRSEVSTKESISNRDNASEKRDDASSVIIRNNNRSGITRKISGKLKKFT</sequence>
<dbReference type="EMBL" id="LLZZ01000116">
    <property type="protein sequence ID" value="KTB04681.1"/>
    <property type="molecule type" value="Genomic_DNA"/>
</dbReference>
<dbReference type="GO" id="GO:1903778">
    <property type="term" value="P:protein localization to vacuolar membrane"/>
    <property type="evidence" value="ECO:0007669"/>
    <property type="project" value="EnsemblFungi"/>
</dbReference>
<name>A0A0W0DW97_CANGB</name>
<dbReference type="InterPro" id="IPR021841">
    <property type="entry name" value="VAC14_Fig4p-bd"/>
</dbReference>
<comment type="subcellular location">
    <subcellularLocation>
        <location evidence="1">Endomembrane system</location>
    </subcellularLocation>
</comment>
<evidence type="ECO:0000256" key="2">
    <source>
        <dbReference type="ARBA" id="ARBA00010225"/>
    </source>
</evidence>
<dbReference type="InterPro" id="IPR026825">
    <property type="entry name" value="Vac14"/>
</dbReference>
<reference evidence="8 9" key="1">
    <citation type="submission" date="2015-10" db="EMBL/GenBank/DDBJ databases">
        <title>Draft genomes sequences of Candida glabrata isolates 1A, 1B, 2A, 2B, 3A and 3B.</title>
        <authorList>
            <person name="Haavelsrud O.E."/>
            <person name="Gaustad P."/>
        </authorList>
    </citation>
    <scope>NUCLEOTIDE SEQUENCE [LARGE SCALE GENOMIC DNA]</scope>
    <source>
        <strain evidence="8">910700640</strain>
    </source>
</reference>
<keyword evidence="4" id="KW-0472">Membrane</keyword>
<evidence type="ECO:0000313" key="8">
    <source>
        <dbReference type="EMBL" id="KTB04681.1"/>
    </source>
</evidence>
<feature type="repeat" description="HEAT" evidence="5">
    <location>
        <begin position="87"/>
        <end position="122"/>
    </location>
</feature>
<dbReference type="VEuPathDB" id="FungiDB:B1J91_H06501g"/>
<dbReference type="Proteomes" id="UP000054886">
    <property type="component" value="Unassembled WGS sequence"/>
</dbReference>
<comment type="similarity">
    <text evidence="2">Belongs to the VAC14 family.</text>
</comment>
<dbReference type="VEuPathDB" id="FungiDB:GVI51_H06347"/>
<comment type="caution">
    <text evidence="8">The sequence shown here is derived from an EMBL/GenBank/DDBJ whole genome shotgun (WGS) entry which is preliminary data.</text>
</comment>
<dbReference type="PROSITE" id="PS50077">
    <property type="entry name" value="HEAT_REPEAT"/>
    <property type="match status" value="1"/>
</dbReference>
<dbReference type="PhylomeDB" id="A0A0W0DW97"/>
<dbReference type="SUPFAM" id="SSF48371">
    <property type="entry name" value="ARM repeat"/>
    <property type="match status" value="1"/>
</dbReference>
<evidence type="ECO:0000256" key="1">
    <source>
        <dbReference type="ARBA" id="ARBA00004308"/>
    </source>
</evidence>
<dbReference type="GO" id="GO:0070772">
    <property type="term" value="C:PAS complex"/>
    <property type="evidence" value="ECO:0007669"/>
    <property type="project" value="EnsemblFungi"/>
</dbReference>
<dbReference type="GO" id="GO:0042802">
    <property type="term" value="F:identical protein binding"/>
    <property type="evidence" value="ECO:0007669"/>
    <property type="project" value="EnsemblFungi"/>
</dbReference>
<feature type="region of interest" description="Disordered" evidence="6">
    <location>
        <begin position="821"/>
        <end position="842"/>
    </location>
</feature>
<dbReference type="OMA" id="ELPGCHF"/>
<evidence type="ECO:0000259" key="7">
    <source>
        <dbReference type="Pfam" id="PF11916"/>
    </source>
</evidence>
<proteinExistence type="inferred from homology"/>